<dbReference type="OrthoDB" id="8905397at2"/>
<dbReference type="AlphaFoldDB" id="G8RPM2"/>
<dbReference type="Gene3D" id="2.40.128.580">
    <property type="entry name" value="GXWXG domain"/>
    <property type="match status" value="1"/>
</dbReference>
<dbReference type="Proteomes" id="UP000005442">
    <property type="component" value="Chromosome"/>
</dbReference>
<dbReference type="eggNOG" id="ENOG503287S">
    <property type="taxonomic scope" value="Bacteria"/>
</dbReference>
<accession>G8RPM2</accession>
<evidence type="ECO:0000259" key="2">
    <source>
        <dbReference type="Pfam" id="PF14232"/>
    </source>
</evidence>
<dbReference type="EMBL" id="CP003169">
    <property type="protein sequence ID" value="AEV72585.1"/>
    <property type="molecule type" value="Genomic_DNA"/>
</dbReference>
<sequence>MTSTSQAPSRRRFDELASHTGLIPYAELEQFWSSLEPVDIDFMIGEWRGGELPSGHRGEGFLGDRWFGTTFRSATDVDPAVCLDEDGNKYSNTEVMNGSATLWMEEFRGELTATMVYDAMPIHDHFKKVDDNVVVAITNGKGALDGGRYFFFYLERV</sequence>
<dbReference type="RefSeq" id="WP_014210398.1">
    <property type="nucleotide sequence ID" value="NC_016604.1"/>
</dbReference>
<dbReference type="HOGENOM" id="CLU_112092_1_1_11"/>
<gene>
    <name evidence="3" type="ordered locus">MycrhN_1979</name>
</gene>
<dbReference type="STRING" id="710685.MycrhN_1979"/>
<evidence type="ECO:0000259" key="1">
    <source>
        <dbReference type="Pfam" id="PF14231"/>
    </source>
</evidence>
<protein>
    <recommendedName>
        <fullName evidence="5">GXWXG protein</fullName>
    </recommendedName>
</protein>
<dbReference type="InterPro" id="IPR025951">
    <property type="entry name" value="GXWXG_dom"/>
</dbReference>
<name>G8RPM2_MYCRN</name>
<dbReference type="KEGG" id="mrh:MycrhN_1979"/>
<feature type="domain" description="GXWXG" evidence="1">
    <location>
        <begin position="30"/>
        <end position="87"/>
    </location>
</feature>
<evidence type="ECO:0000313" key="4">
    <source>
        <dbReference type="Proteomes" id="UP000005442"/>
    </source>
</evidence>
<proteinExistence type="predicted"/>
<dbReference type="Pfam" id="PF14232">
    <property type="entry name" value="DUF4334"/>
    <property type="match status" value="1"/>
</dbReference>
<organism evidence="3 4">
    <name type="scientific">Mycolicibacterium rhodesiae (strain NBB3)</name>
    <name type="common">Mycobacterium rhodesiae</name>
    <dbReference type="NCBI Taxonomy" id="710685"/>
    <lineage>
        <taxon>Bacteria</taxon>
        <taxon>Bacillati</taxon>
        <taxon>Actinomycetota</taxon>
        <taxon>Actinomycetes</taxon>
        <taxon>Mycobacteriales</taxon>
        <taxon>Mycobacteriaceae</taxon>
        <taxon>Mycolicibacterium</taxon>
    </lineage>
</organism>
<evidence type="ECO:0000313" key="3">
    <source>
        <dbReference type="EMBL" id="AEV72585.1"/>
    </source>
</evidence>
<dbReference type="InterPro" id="IPR025568">
    <property type="entry name" value="DUF4334"/>
</dbReference>
<feature type="domain" description="DUF4334" evidence="2">
    <location>
        <begin position="98"/>
        <end position="156"/>
    </location>
</feature>
<dbReference type="Pfam" id="PF14231">
    <property type="entry name" value="GXWXG"/>
    <property type="match status" value="1"/>
</dbReference>
<dbReference type="PATRIC" id="fig|710685.3.peg.1989"/>
<reference evidence="3 4" key="1">
    <citation type="submission" date="2011-12" db="EMBL/GenBank/DDBJ databases">
        <title>Complete sequence of Mycobacterium rhodesiae NBB3.</title>
        <authorList>
            <consortium name="US DOE Joint Genome Institute"/>
            <person name="Lucas S."/>
            <person name="Han J."/>
            <person name="Lapidus A."/>
            <person name="Cheng J.-F."/>
            <person name="Goodwin L."/>
            <person name="Pitluck S."/>
            <person name="Peters L."/>
            <person name="Mikhailova N."/>
            <person name="Gu W."/>
            <person name="Detter J.C."/>
            <person name="Han C."/>
            <person name="Tapia R."/>
            <person name="Land M."/>
            <person name="Hauser L."/>
            <person name="Kyrpides N."/>
            <person name="Ivanova N."/>
            <person name="Pagani I."/>
            <person name="Mattes T."/>
            <person name="Holmes A."/>
            <person name="Rutledge P."/>
            <person name="Paulsen I."/>
            <person name="Coleman N."/>
            <person name="Woyke T."/>
        </authorList>
    </citation>
    <scope>NUCLEOTIDE SEQUENCE [LARGE SCALE GENOMIC DNA]</scope>
    <source>
        <strain evidence="3 4">NBB3</strain>
    </source>
</reference>
<keyword evidence="4" id="KW-1185">Reference proteome</keyword>
<evidence type="ECO:0008006" key="5">
    <source>
        <dbReference type="Google" id="ProtNLM"/>
    </source>
</evidence>